<name>M5UJ91_9BACT</name>
<comment type="subcellular location">
    <subcellularLocation>
        <location evidence="1">Cell membrane</location>
        <topology evidence="1">Multi-pass membrane protein</topology>
    </subcellularLocation>
</comment>
<dbReference type="RefSeq" id="WP_008674307.1">
    <property type="nucleotide sequence ID" value="NZ_ANOH01000055.1"/>
</dbReference>
<feature type="region of interest" description="Disordered" evidence="8">
    <location>
        <begin position="1"/>
        <end position="50"/>
    </location>
</feature>
<dbReference type="GO" id="GO:0005886">
    <property type="term" value="C:plasma membrane"/>
    <property type="evidence" value="ECO:0007669"/>
    <property type="project" value="UniProtKB-SubCell"/>
</dbReference>
<feature type="transmembrane region" description="Helical" evidence="9">
    <location>
        <begin position="160"/>
        <end position="179"/>
    </location>
</feature>
<evidence type="ECO:0000256" key="2">
    <source>
        <dbReference type="ARBA" id="ARBA00022475"/>
    </source>
</evidence>
<feature type="transmembrane region" description="Helical" evidence="9">
    <location>
        <begin position="414"/>
        <end position="432"/>
    </location>
</feature>
<keyword evidence="11" id="KW-1185">Reference proteome</keyword>
<dbReference type="Pfam" id="PF09594">
    <property type="entry name" value="GT87"/>
    <property type="match status" value="1"/>
</dbReference>
<comment type="caution">
    <text evidence="10">The sequence shown here is derived from an EMBL/GenBank/DDBJ whole genome shotgun (WGS) entry which is preliminary data.</text>
</comment>
<feature type="compositionally biased region" description="Polar residues" evidence="8">
    <location>
        <begin position="20"/>
        <end position="44"/>
    </location>
</feature>
<gene>
    <name evidence="10" type="ORF">RSSM_00648</name>
</gene>
<reference evidence="10 11" key="1">
    <citation type="journal article" date="2013" name="Mar. Genomics">
        <title>Expression of sulfatases in Rhodopirellula baltica and the diversity of sulfatases in the genus Rhodopirellula.</title>
        <authorList>
            <person name="Wegner C.E."/>
            <person name="Richter-Heitmann T."/>
            <person name="Klindworth A."/>
            <person name="Klockow C."/>
            <person name="Richter M."/>
            <person name="Achstetter T."/>
            <person name="Glockner F.O."/>
            <person name="Harder J."/>
        </authorList>
    </citation>
    <scope>NUCLEOTIDE SEQUENCE [LARGE SCALE GENOMIC DNA]</scope>
    <source>
        <strain evidence="10 11">SM41</strain>
    </source>
</reference>
<keyword evidence="2" id="KW-1003">Cell membrane</keyword>
<feature type="transmembrane region" description="Helical" evidence="9">
    <location>
        <begin position="367"/>
        <end position="384"/>
    </location>
</feature>
<evidence type="ECO:0000256" key="3">
    <source>
        <dbReference type="ARBA" id="ARBA00022679"/>
    </source>
</evidence>
<dbReference type="InterPro" id="IPR018584">
    <property type="entry name" value="GT87"/>
</dbReference>
<organism evidence="10 11">
    <name type="scientific">Rhodopirellula sallentina SM41</name>
    <dbReference type="NCBI Taxonomy" id="1263870"/>
    <lineage>
        <taxon>Bacteria</taxon>
        <taxon>Pseudomonadati</taxon>
        <taxon>Planctomycetota</taxon>
        <taxon>Planctomycetia</taxon>
        <taxon>Pirellulales</taxon>
        <taxon>Pirellulaceae</taxon>
        <taxon>Rhodopirellula</taxon>
    </lineage>
</organism>
<dbReference type="Proteomes" id="UP000011885">
    <property type="component" value="Unassembled WGS sequence"/>
</dbReference>
<feature type="transmembrane region" description="Helical" evidence="9">
    <location>
        <begin position="231"/>
        <end position="253"/>
    </location>
</feature>
<evidence type="ECO:0000256" key="9">
    <source>
        <dbReference type="SAM" id="Phobius"/>
    </source>
</evidence>
<evidence type="ECO:0000256" key="7">
    <source>
        <dbReference type="ARBA" id="ARBA00024033"/>
    </source>
</evidence>
<keyword evidence="3" id="KW-0808">Transferase</keyword>
<feature type="transmembrane region" description="Helical" evidence="9">
    <location>
        <begin position="452"/>
        <end position="472"/>
    </location>
</feature>
<dbReference type="GO" id="GO:0016758">
    <property type="term" value="F:hexosyltransferase activity"/>
    <property type="evidence" value="ECO:0007669"/>
    <property type="project" value="InterPro"/>
</dbReference>
<evidence type="ECO:0000256" key="1">
    <source>
        <dbReference type="ARBA" id="ARBA00004651"/>
    </source>
</evidence>
<evidence type="ECO:0000256" key="6">
    <source>
        <dbReference type="ARBA" id="ARBA00023136"/>
    </source>
</evidence>
<dbReference type="PATRIC" id="fig|1263870.3.peg.711"/>
<comment type="similarity">
    <text evidence="7">Belongs to the glycosyltransferase 87 family.</text>
</comment>
<dbReference type="AlphaFoldDB" id="M5UJ91"/>
<evidence type="ECO:0000256" key="8">
    <source>
        <dbReference type="SAM" id="MobiDB-lite"/>
    </source>
</evidence>
<keyword evidence="4 9" id="KW-0812">Transmembrane</keyword>
<feature type="transmembrane region" description="Helical" evidence="9">
    <location>
        <begin position="62"/>
        <end position="79"/>
    </location>
</feature>
<feature type="transmembrane region" description="Helical" evidence="9">
    <location>
        <begin position="135"/>
        <end position="154"/>
    </location>
</feature>
<keyword evidence="6 9" id="KW-0472">Membrane</keyword>
<dbReference type="EMBL" id="ANOH01000055">
    <property type="protein sequence ID" value="EMI57911.1"/>
    <property type="molecule type" value="Genomic_DNA"/>
</dbReference>
<proteinExistence type="inferred from homology"/>
<evidence type="ECO:0000256" key="4">
    <source>
        <dbReference type="ARBA" id="ARBA00022692"/>
    </source>
</evidence>
<sequence length="480" mass="52516">MPASDIATDKTAATDPLPANATQADSSGSESHGLNRCETASENNTRTDVDNHDHWHIRNRPLAIIAAIMLTIGLCGTLYRTIKKYQVPGPFTPDKQGLCDFHNGIYFPTRAVLAGESPYSDAYAAKYPVARQIPFFSPVILLLHSPLAILPLHLGEALNMLLQIAILFAIAGLVAHAAGFRYRLDVALAVAAVIIFTRGGHITLFNGYFTFQLVLATFLSVAWAERRPISSAWMLMIVSAKPTYILPLGFLMLARGNVRALTYGAVLSIAAAVLPLGWIAYHEGDGNLGEGVSILIEQIVDTQEVHRSMEDESPVFSWTRLDLFAIIAKWAGNDPGDLPHLLAMFGLLAFPMLVLYRRMRRGIDDGIAGWTGAILMLGLLVSLYHQSYDSLLLTAPIAGAIGLRLTAWRDLNGWVRWSLIGLMALPAFNYLSTRTFLNRFEMSETTTRIFTSLNGVSLAIALLLICIVAWPAKSPRVSSE</sequence>
<protein>
    <submittedName>
        <fullName evidence="10">Putative membrane protein</fullName>
    </submittedName>
</protein>
<evidence type="ECO:0000313" key="11">
    <source>
        <dbReference type="Proteomes" id="UP000011885"/>
    </source>
</evidence>
<keyword evidence="5 9" id="KW-1133">Transmembrane helix</keyword>
<evidence type="ECO:0000313" key="10">
    <source>
        <dbReference type="EMBL" id="EMI57911.1"/>
    </source>
</evidence>
<evidence type="ECO:0000256" key="5">
    <source>
        <dbReference type="ARBA" id="ARBA00022989"/>
    </source>
</evidence>
<accession>M5UJ91</accession>
<feature type="transmembrane region" description="Helical" evidence="9">
    <location>
        <begin position="338"/>
        <end position="355"/>
    </location>
</feature>
<feature type="transmembrane region" description="Helical" evidence="9">
    <location>
        <begin position="260"/>
        <end position="281"/>
    </location>
</feature>